<feature type="transmembrane region" description="Helical" evidence="14">
    <location>
        <begin position="227"/>
        <end position="247"/>
    </location>
</feature>
<feature type="transmembrane region" description="Helical" evidence="14">
    <location>
        <begin position="178"/>
        <end position="203"/>
    </location>
</feature>
<keyword evidence="7 13" id="KW-0297">G-protein coupled receptor</keyword>
<keyword evidence="11 13" id="KW-0807">Transducer</keyword>
<dbReference type="SUPFAM" id="SSF81321">
    <property type="entry name" value="Family A G protein-coupled receptor-like"/>
    <property type="match status" value="1"/>
</dbReference>
<accession>A0A7J7ZN27</accession>
<evidence type="ECO:0000256" key="6">
    <source>
        <dbReference type="ARBA" id="ARBA00022989"/>
    </source>
</evidence>
<evidence type="ECO:0000256" key="12">
    <source>
        <dbReference type="RuleBase" id="RU004423"/>
    </source>
</evidence>
<feature type="transmembrane region" description="Helical" evidence="14">
    <location>
        <begin position="41"/>
        <end position="68"/>
    </location>
</feature>
<dbReference type="GO" id="GO:0004930">
    <property type="term" value="F:G protein-coupled receptor activity"/>
    <property type="evidence" value="ECO:0007669"/>
    <property type="project" value="UniProtKB-KW"/>
</dbReference>
<dbReference type="AlphaFoldDB" id="A0A7J7ZN27"/>
<keyword evidence="8 13" id="KW-0472">Membrane</keyword>
<dbReference type="PANTHER" id="PTHR11394">
    <property type="entry name" value="TASTE RECEPTOR TYPE 2"/>
    <property type="match status" value="1"/>
</dbReference>
<evidence type="ECO:0000256" key="9">
    <source>
        <dbReference type="ARBA" id="ARBA00023170"/>
    </source>
</evidence>
<dbReference type="Proteomes" id="UP000558488">
    <property type="component" value="Unassembled WGS sequence"/>
</dbReference>
<name>A0A7J7ZN27_PIPKU</name>
<evidence type="ECO:0000256" key="7">
    <source>
        <dbReference type="ARBA" id="ARBA00023040"/>
    </source>
</evidence>
<comment type="similarity">
    <text evidence="2 12">Belongs to the G-protein coupled receptor T2R family.</text>
</comment>
<dbReference type="GO" id="GO:0033038">
    <property type="term" value="F:bitter taste receptor activity"/>
    <property type="evidence" value="ECO:0007669"/>
    <property type="project" value="InterPro"/>
</dbReference>
<feature type="transmembrane region" description="Helical" evidence="14">
    <location>
        <begin position="129"/>
        <end position="149"/>
    </location>
</feature>
<dbReference type="GO" id="GO:0016020">
    <property type="term" value="C:membrane"/>
    <property type="evidence" value="ECO:0007669"/>
    <property type="project" value="UniProtKB-SubCell"/>
</dbReference>
<organism evidence="15 16">
    <name type="scientific">Pipistrellus kuhlii</name>
    <name type="common">Kuhl's pipistrelle</name>
    <dbReference type="NCBI Taxonomy" id="59472"/>
    <lineage>
        <taxon>Eukaryota</taxon>
        <taxon>Metazoa</taxon>
        <taxon>Chordata</taxon>
        <taxon>Craniata</taxon>
        <taxon>Vertebrata</taxon>
        <taxon>Euteleostomi</taxon>
        <taxon>Mammalia</taxon>
        <taxon>Eutheria</taxon>
        <taxon>Laurasiatheria</taxon>
        <taxon>Chiroptera</taxon>
        <taxon>Yangochiroptera</taxon>
        <taxon>Vespertilionidae</taxon>
        <taxon>Pipistrellus</taxon>
    </lineage>
</organism>
<dbReference type="Gene3D" id="1.20.1070.10">
    <property type="entry name" value="Rhodopsin 7-helix transmembrane proteins"/>
    <property type="match status" value="1"/>
</dbReference>
<comment type="caution">
    <text evidence="15">The sequence shown here is derived from an EMBL/GenBank/DDBJ whole genome shotgun (WGS) entry which is preliminary data.</text>
</comment>
<keyword evidence="3 13" id="KW-0919">Taste</keyword>
<proteinExistence type="inferred from homology"/>
<dbReference type="InterPro" id="IPR007960">
    <property type="entry name" value="TAS2R"/>
</dbReference>
<reference evidence="15 16" key="1">
    <citation type="journal article" date="2020" name="Nature">
        <title>Six reference-quality genomes reveal evolution of bat adaptations.</title>
        <authorList>
            <person name="Jebb D."/>
            <person name="Huang Z."/>
            <person name="Pippel M."/>
            <person name="Hughes G.M."/>
            <person name="Lavrichenko K."/>
            <person name="Devanna P."/>
            <person name="Winkler S."/>
            <person name="Jermiin L.S."/>
            <person name="Skirmuntt E.C."/>
            <person name="Katzourakis A."/>
            <person name="Burkitt-Gray L."/>
            <person name="Ray D.A."/>
            <person name="Sullivan K.A.M."/>
            <person name="Roscito J.G."/>
            <person name="Kirilenko B.M."/>
            <person name="Davalos L.M."/>
            <person name="Corthals A.P."/>
            <person name="Power M.L."/>
            <person name="Jones G."/>
            <person name="Ransome R.D."/>
            <person name="Dechmann D.K.N."/>
            <person name="Locatelli A.G."/>
            <person name="Puechmaille S.J."/>
            <person name="Fedrigo O."/>
            <person name="Jarvis E.D."/>
            <person name="Hiller M."/>
            <person name="Vernes S.C."/>
            <person name="Myers E.W."/>
            <person name="Teeling E.C."/>
        </authorList>
    </citation>
    <scope>NUCLEOTIDE SEQUENCE [LARGE SCALE GENOMIC DNA]</scope>
    <source>
        <strain evidence="15">MPipKuh1</strain>
        <tissue evidence="15">Flight muscle</tissue>
    </source>
</reference>
<keyword evidence="9 13" id="KW-0675">Receptor</keyword>
<dbReference type="OrthoDB" id="8876749at2759"/>
<dbReference type="Pfam" id="PF05296">
    <property type="entry name" value="TAS2R"/>
    <property type="match status" value="1"/>
</dbReference>
<protein>
    <recommendedName>
        <fullName evidence="13">Taste receptor type 2</fullName>
    </recommendedName>
</protein>
<keyword evidence="4 13" id="KW-0716">Sensory transduction</keyword>
<dbReference type="PANTHER" id="PTHR11394:SF63">
    <property type="entry name" value="TASTE RECEPTOR TYPE 2 MEMBER 10"/>
    <property type="match status" value="1"/>
</dbReference>
<evidence type="ECO:0000256" key="8">
    <source>
        <dbReference type="ARBA" id="ARBA00023136"/>
    </source>
</evidence>
<evidence type="ECO:0000256" key="13">
    <source>
        <dbReference type="RuleBase" id="RU004424"/>
    </source>
</evidence>
<evidence type="ECO:0000256" key="3">
    <source>
        <dbReference type="ARBA" id="ARBA00022480"/>
    </source>
</evidence>
<evidence type="ECO:0000256" key="14">
    <source>
        <dbReference type="SAM" id="Phobius"/>
    </source>
</evidence>
<evidence type="ECO:0000256" key="2">
    <source>
        <dbReference type="ARBA" id="ARBA00007376"/>
    </source>
</evidence>
<feature type="transmembrane region" description="Helical" evidence="14">
    <location>
        <begin position="88"/>
        <end position="109"/>
    </location>
</feature>
<feature type="transmembrane region" description="Helical" evidence="14">
    <location>
        <begin position="6"/>
        <end position="29"/>
    </location>
</feature>
<keyword evidence="5 13" id="KW-0812">Transmembrane</keyword>
<keyword evidence="6 14" id="KW-1133">Transmembrane helix</keyword>
<comment type="subcellular location">
    <subcellularLocation>
        <location evidence="1 13">Membrane</location>
        <topology evidence="1 13">Multi-pass membrane protein</topology>
    </subcellularLocation>
</comment>
<evidence type="ECO:0000256" key="11">
    <source>
        <dbReference type="ARBA" id="ARBA00023224"/>
    </source>
</evidence>
<keyword evidence="10" id="KW-0325">Glycoprotein</keyword>
<evidence type="ECO:0000313" key="15">
    <source>
        <dbReference type="EMBL" id="KAF6375518.1"/>
    </source>
</evidence>
<evidence type="ECO:0000256" key="5">
    <source>
        <dbReference type="ARBA" id="ARBA00022692"/>
    </source>
</evidence>
<sequence>MLSIAEGLLIFIVLGESILGVLGNGFIGLVNCIDCVKNKNFSVIGLILIGLATSRIFLIWIIIIDGFIKLFSPHLYSSGILTEPITYAWIFISHLSILFASSLSIFYLLKIANFSHHIFLWLKYRINRVLPLLMGLMSVSWLFTFPQIVKIIDDFEIGNRNKTWPLTVSKIEYVTNHILLNLGVIFLFTLCLISCLLLIISLWRHNRQMQSSALAVKDSSTKAHVKAMKVLISSLILLILHFVGITLELSCFSVPESKLLFIFGMATTITYPCGHSFLLILGNSKLKRAFLKVLWPLNN</sequence>
<evidence type="ECO:0000256" key="4">
    <source>
        <dbReference type="ARBA" id="ARBA00022606"/>
    </source>
</evidence>
<feature type="transmembrane region" description="Helical" evidence="14">
    <location>
        <begin position="259"/>
        <end position="282"/>
    </location>
</feature>
<dbReference type="FunFam" id="1.20.1070.10:FF:000042">
    <property type="entry name" value="Taste receptor type 2 member 7"/>
    <property type="match status" value="1"/>
</dbReference>
<evidence type="ECO:0000256" key="10">
    <source>
        <dbReference type="ARBA" id="ARBA00023180"/>
    </source>
</evidence>
<dbReference type="EMBL" id="JACAGB010000003">
    <property type="protein sequence ID" value="KAF6375518.1"/>
    <property type="molecule type" value="Genomic_DNA"/>
</dbReference>
<gene>
    <name evidence="15" type="ORF">mPipKuh1_017071</name>
</gene>
<keyword evidence="16" id="KW-1185">Reference proteome</keyword>
<evidence type="ECO:0000256" key="1">
    <source>
        <dbReference type="ARBA" id="ARBA00004141"/>
    </source>
</evidence>
<evidence type="ECO:0000313" key="16">
    <source>
        <dbReference type="Proteomes" id="UP000558488"/>
    </source>
</evidence>